<dbReference type="AlphaFoldDB" id="A0AAD5TQS4"/>
<reference evidence="5" key="1">
    <citation type="submission" date="2020-05" db="EMBL/GenBank/DDBJ databases">
        <title>Phylogenomic resolution of chytrid fungi.</title>
        <authorList>
            <person name="Stajich J.E."/>
            <person name="Amses K."/>
            <person name="Simmons R."/>
            <person name="Seto K."/>
            <person name="Myers J."/>
            <person name="Bonds A."/>
            <person name="Quandt C.A."/>
            <person name="Barry K."/>
            <person name="Liu P."/>
            <person name="Grigoriev I."/>
            <person name="Longcore J.E."/>
            <person name="James T.Y."/>
        </authorList>
    </citation>
    <scope>NUCLEOTIDE SEQUENCE</scope>
    <source>
        <strain evidence="5">JEL0379</strain>
    </source>
</reference>
<feature type="region of interest" description="Disordered" evidence="1">
    <location>
        <begin position="245"/>
        <end position="286"/>
    </location>
</feature>
<evidence type="ECO:0000256" key="1">
    <source>
        <dbReference type="SAM" id="MobiDB-lite"/>
    </source>
</evidence>
<dbReference type="SUPFAM" id="SSF48097">
    <property type="entry name" value="Regulator of G-protein signaling, RGS"/>
    <property type="match status" value="1"/>
</dbReference>
<sequence length="797" mass="87407">MRLLHRRIAFLALTGALASRRGGVNAAGGTIDTQGLSECALACIGVPQDFCVNLARVYSVDATKQAFSTCVVSNQCSDLGTLGPTVLGDCVQELCFSLLDSDRSLLGVVFFGLQDVLYTTPQRRDIVIWVIVVVNVTIFLPIYIHYRNQRMVRHKHWPMSVFIVLMLVLFMTFTVFFWTVCQDVRNINLSYVRAWTTAHVTTLLMSMHGLHALMVTHYFQAKVQSLRMQLQSELPMIFRYHAGGPDGETANGANSSTTQSKSRKQSRPHAHTRSTGSTGQHQRSTDDETMMRYAGEATSSNNWQADESSRLGLSEIAEDVNRSATSALPSMRPTAVMYATQESVTATADRLRRAHYWARPHMAWVFFFISGVPSWGFLIWGFGLNFWSPHLTEYITWISMVQSFMAILLLFGLRIPWLPADNFYIKYQLIIAIIGITINFVSYTINHYSPSDSAQAIIAWSLGLTLCASIFSLIIFPSCMCFIPSARDSMGLRAHRPNRNERLISAGSGDELETQQLRPSSRRVTITAIGHAFTEALASVRNAVSLSRSAARRGEKEELAGKAQSSASSATTAGGSYAAKLNRILDTRPDTDPGSHPVSVKPPQLPAFATAGRISLPPLRTGGIPTAPGAPSARSPASLNPTYELEMTLANPTTLAALSQFCAHEYCVETILFLSAAEDYRSSVNAATAAATRAQARSERPPPSNTGAADARLAWATHIVESFITPGSINEINLPSSTRTAVETSFGRARAGGAEQLPGDLFEECAEHVKYMLATDIMPRYRRSRFYVPSDADLAGV</sequence>
<comment type="caution">
    <text evidence="5">The sequence shown here is derived from an EMBL/GenBank/DDBJ whole genome shotgun (WGS) entry which is preliminary data.</text>
</comment>
<keyword evidence="6" id="KW-1185">Reference proteome</keyword>
<dbReference type="PROSITE" id="PS50132">
    <property type="entry name" value="RGS"/>
    <property type="match status" value="1"/>
</dbReference>
<protein>
    <recommendedName>
        <fullName evidence="4">RGS domain-containing protein</fullName>
    </recommendedName>
</protein>
<feature type="region of interest" description="Disordered" evidence="1">
    <location>
        <begin position="553"/>
        <end position="574"/>
    </location>
</feature>
<dbReference type="InterPro" id="IPR044926">
    <property type="entry name" value="RGS_subdomain_2"/>
</dbReference>
<feature type="transmembrane region" description="Helical" evidence="2">
    <location>
        <begin position="425"/>
        <end position="445"/>
    </location>
</feature>
<evidence type="ECO:0000256" key="3">
    <source>
        <dbReference type="SAM" id="SignalP"/>
    </source>
</evidence>
<dbReference type="PANTHER" id="PTHR10845">
    <property type="entry name" value="REGULATOR OF G PROTEIN SIGNALING"/>
    <property type="match status" value="1"/>
</dbReference>
<dbReference type="CDD" id="cd07440">
    <property type="entry name" value="RGS"/>
    <property type="match status" value="1"/>
</dbReference>
<keyword evidence="2" id="KW-1133">Transmembrane helix</keyword>
<keyword evidence="2" id="KW-0812">Transmembrane</keyword>
<feature type="compositionally biased region" description="Low complexity" evidence="1">
    <location>
        <begin position="561"/>
        <end position="574"/>
    </location>
</feature>
<keyword evidence="3" id="KW-0732">Signal</keyword>
<feature type="domain" description="RGS" evidence="4">
    <location>
        <begin position="644"/>
        <end position="787"/>
    </location>
</feature>
<feature type="transmembrane region" description="Helical" evidence="2">
    <location>
        <begin position="457"/>
        <end position="483"/>
    </location>
</feature>
<dbReference type="InterPro" id="IPR016137">
    <property type="entry name" value="RGS"/>
</dbReference>
<feature type="transmembrane region" description="Helical" evidence="2">
    <location>
        <begin position="362"/>
        <end position="382"/>
    </location>
</feature>
<organism evidence="5 6">
    <name type="scientific">Geranomyces variabilis</name>
    <dbReference type="NCBI Taxonomy" id="109894"/>
    <lineage>
        <taxon>Eukaryota</taxon>
        <taxon>Fungi</taxon>
        <taxon>Fungi incertae sedis</taxon>
        <taxon>Chytridiomycota</taxon>
        <taxon>Chytridiomycota incertae sedis</taxon>
        <taxon>Chytridiomycetes</taxon>
        <taxon>Spizellomycetales</taxon>
        <taxon>Powellomycetaceae</taxon>
        <taxon>Geranomyces</taxon>
    </lineage>
</organism>
<evidence type="ECO:0000259" key="4">
    <source>
        <dbReference type="PROSITE" id="PS50132"/>
    </source>
</evidence>
<dbReference type="InterPro" id="IPR036305">
    <property type="entry name" value="RGS_sf"/>
</dbReference>
<feature type="signal peptide" evidence="3">
    <location>
        <begin position="1"/>
        <end position="18"/>
    </location>
</feature>
<feature type="compositionally biased region" description="Polar residues" evidence="1">
    <location>
        <begin position="273"/>
        <end position="282"/>
    </location>
</feature>
<dbReference type="Gene3D" id="1.10.167.10">
    <property type="entry name" value="Regulator of G-protein Signalling 4, domain 2"/>
    <property type="match status" value="1"/>
</dbReference>
<dbReference type="SMART" id="SM00315">
    <property type="entry name" value="RGS"/>
    <property type="match status" value="1"/>
</dbReference>
<name>A0AAD5TQS4_9FUNG</name>
<accession>A0AAD5TQS4</accession>
<dbReference type="EMBL" id="JADGJQ010000003">
    <property type="protein sequence ID" value="KAJ3184502.1"/>
    <property type="molecule type" value="Genomic_DNA"/>
</dbReference>
<dbReference type="Proteomes" id="UP001212152">
    <property type="component" value="Unassembled WGS sequence"/>
</dbReference>
<feature type="transmembrane region" description="Helical" evidence="2">
    <location>
        <begin position="394"/>
        <end position="413"/>
    </location>
</feature>
<dbReference type="PANTHER" id="PTHR10845:SF192">
    <property type="entry name" value="DOUBLE HIT, ISOFORM B"/>
    <property type="match status" value="1"/>
</dbReference>
<keyword evidence="2" id="KW-0472">Membrane</keyword>
<evidence type="ECO:0000256" key="2">
    <source>
        <dbReference type="SAM" id="Phobius"/>
    </source>
</evidence>
<gene>
    <name evidence="5" type="ORF">HDU87_003902</name>
</gene>
<feature type="transmembrane region" description="Helical" evidence="2">
    <location>
        <begin position="126"/>
        <end position="146"/>
    </location>
</feature>
<dbReference type="Pfam" id="PF00615">
    <property type="entry name" value="RGS"/>
    <property type="match status" value="1"/>
</dbReference>
<feature type="compositionally biased region" description="Basic residues" evidence="1">
    <location>
        <begin position="261"/>
        <end position="272"/>
    </location>
</feature>
<evidence type="ECO:0000313" key="6">
    <source>
        <dbReference type="Proteomes" id="UP001212152"/>
    </source>
</evidence>
<evidence type="ECO:0000313" key="5">
    <source>
        <dbReference type="EMBL" id="KAJ3184502.1"/>
    </source>
</evidence>
<proteinExistence type="predicted"/>
<feature type="transmembrane region" description="Helical" evidence="2">
    <location>
        <begin position="158"/>
        <end position="178"/>
    </location>
</feature>
<feature type="chain" id="PRO_5042040644" description="RGS domain-containing protein" evidence="3">
    <location>
        <begin position="19"/>
        <end position="797"/>
    </location>
</feature>